<accession>A0A652YNU4</accession>
<evidence type="ECO:0000313" key="2">
    <source>
        <dbReference type="EMBL" id="TYQ03792.1"/>
    </source>
</evidence>
<dbReference type="Pfam" id="PF03583">
    <property type="entry name" value="LIP"/>
    <property type="match status" value="1"/>
</dbReference>
<dbReference type="GO" id="GO:0004806">
    <property type="term" value="F:triacylglycerol lipase activity"/>
    <property type="evidence" value="ECO:0007669"/>
    <property type="project" value="InterPro"/>
</dbReference>
<reference evidence="2" key="1">
    <citation type="submission" date="2019-07" db="EMBL/GenBank/DDBJ databases">
        <title>Genomic Encyclopedia of Type Strains, Phase IV (KMG-IV): sequencing the most valuable type-strain genomes for metagenomic binning, comparative biology and taxonomic classification.</title>
        <authorList>
            <person name="Goeker M."/>
        </authorList>
    </citation>
    <scope>NUCLEOTIDE SEQUENCE</scope>
    <source>
        <strain evidence="2">DSM 44596</strain>
    </source>
</reference>
<comment type="caution">
    <text evidence="2">The sequence shown here is derived from an EMBL/GenBank/DDBJ whole genome shotgun (WGS) entry which is preliminary data.</text>
</comment>
<dbReference type="SUPFAM" id="SSF53474">
    <property type="entry name" value="alpha/beta-Hydrolases"/>
    <property type="match status" value="1"/>
</dbReference>
<dbReference type="PANTHER" id="PTHR34853:SF1">
    <property type="entry name" value="LIPASE 5"/>
    <property type="match status" value="1"/>
</dbReference>
<dbReference type="PANTHER" id="PTHR34853">
    <property type="match status" value="1"/>
</dbReference>
<sequence length="404" mass="41214">MKIDRKKRLIRVSSGALALCAAASVAAFAAPASAEGSLSFGDPQAPQLSPGTLITAHNLTESAALPSAAKNERITYMSQSASGEPILVSGVVAIPKTPAPAGGWPVISWAHGTTGVADACAPSADTPAGPVHDYLSVVDQTLDQWVSSGYVVVQTDYEGLGTPGGHSYMNGTSAANTVTDIVRAARQVDDQVGKDWFAMGHSQGGQAAAFTSQIGKDRAPELNLKGAVSIAPGNGTAQIPAMVATGNQAMAGGVPFVPVILLGVQAVDPSVVPEDLLSDQAQPLLEAARTGCLAAVRAVPTVPVDQIFREGADLTALTANLNEQELSTVTPKVPTLFAQGTTDVLVSVASTSGAVKDYCAKGSDIEFKTYEGADHRGAIAASYNDAMDFTTRMLAGGEVNPGAC</sequence>
<dbReference type="InterPro" id="IPR029058">
    <property type="entry name" value="AB_hydrolase_fold"/>
</dbReference>
<dbReference type="PIRSF" id="PIRSF029171">
    <property type="entry name" value="Esterase_LipA"/>
    <property type="match status" value="1"/>
</dbReference>
<dbReference type="EMBL" id="VNIQ01000004">
    <property type="protein sequence ID" value="TYQ03792.1"/>
    <property type="molecule type" value="Genomic_DNA"/>
</dbReference>
<evidence type="ECO:0000256" key="1">
    <source>
        <dbReference type="SAM" id="SignalP"/>
    </source>
</evidence>
<name>A0A652YNU4_NOCGL</name>
<dbReference type="GO" id="GO:0016042">
    <property type="term" value="P:lipid catabolic process"/>
    <property type="evidence" value="ECO:0007669"/>
    <property type="project" value="InterPro"/>
</dbReference>
<protein>
    <submittedName>
        <fullName evidence="2">Secretory lipase</fullName>
    </submittedName>
</protein>
<dbReference type="Gene3D" id="3.40.50.1820">
    <property type="entry name" value="alpha/beta hydrolase"/>
    <property type="match status" value="2"/>
</dbReference>
<keyword evidence="1" id="KW-0732">Signal</keyword>
<feature type="chain" id="PRO_5024989450" evidence="1">
    <location>
        <begin position="30"/>
        <end position="404"/>
    </location>
</feature>
<organism evidence="2">
    <name type="scientific">Nocardia globerula</name>
    <dbReference type="NCBI Taxonomy" id="1818"/>
    <lineage>
        <taxon>Bacteria</taxon>
        <taxon>Bacillati</taxon>
        <taxon>Actinomycetota</taxon>
        <taxon>Actinomycetes</taxon>
        <taxon>Mycobacteriales</taxon>
        <taxon>Nocardiaceae</taxon>
        <taxon>Nocardia</taxon>
    </lineage>
</organism>
<gene>
    <name evidence="2" type="ORF">FNL38_104160</name>
</gene>
<dbReference type="InterPro" id="IPR005152">
    <property type="entry name" value="Lipase_secreted"/>
</dbReference>
<feature type="signal peptide" evidence="1">
    <location>
        <begin position="1"/>
        <end position="29"/>
    </location>
</feature>
<dbReference type="AlphaFoldDB" id="A0A652YNU4"/>
<proteinExistence type="predicted"/>